<dbReference type="Proteomes" id="UP001056120">
    <property type="component" value="Linkage Group LG16"/>
</dbReference>
<proteinExistence type="predicted"/>
<protein>
    <submittedName>
        <fullName evidence="1">Uncharacterized protein</fullName>
    </submittedName>
</protein>
<evidence type="ECO:0000313" key="1">
    <source>
        <dbReference type="EMBL" id="KAI3775480.1"/>
    </source>
</evidence>
<reference evidence="2" key="1">
    <citation type="journal article" date="2022" name="Mol. Ecol. Resour.">
        <title>The genomes of chicory, endive, great burdock and yacon provide insights into Asteraceae palaeo-polyploidization history and plant inulin production.</title>
        <authorList>
            <person name="Fan W."/>
            <person name="Wang S."/>
            <person name="Wang H."/>
            <person name="Wang A."/>
            <person name="Jiang F."/>
            <person name="Liu H."/>
            <person name="Zhao H."/>
            <person name="Xu D."/>
            <person name="Zhang Y."/>
        </authorList>
    </citation>
    <scope>NUCLEOTIDE SEQUENCE [LARGE SCALE GENOMIC DNA]</scope>
    <source>
        <strain evidence="2">cv. Yunnan</strain>
    </source>
</reference>
<reference evidence="1 2" key="2">
    <citation type="journal article" date="2022" name="Mol. Ecol. Resour.">
        <title>The genomes of chicory, endive, great burdock and yacon provide insights into Asteraceae paleo-polyploidization history and plant inulin production.</title>
        <authorList>
            <person name="Fan W."/>
            <person name="Wang S."/>
            <person name="Wang H."/>
            <person name="Wang A."/>
            <person name="Jiang F."/>
            <person name="Liu H."/>
            <person name="Zhao H."/>
            <person name="Xu D."/>
            <person name="Zhang Y."/>
        </authorList>
    </citation>
    <scope>NUCLEOTIDE SEQUENCE [LARGE SCALE GENOMIC DNA]</scope>
    <source>
        <strain evidence="2">cv. Yunnan</strain>
        <tissue evidence="1">Leaves</tissue>
    </source>
</reference>
<accession>A0ACB9FXB4</accession>
<comment type="caution">
    <text evidence="1">The sequence shown here is derived from an EMBL/GenBank/DDBJ whole genome shotgun (WGS) entry which is preliminary data.</text>
</comment>
<sequence length="274" mass="30395">MIIALSAAKGLAYLHVAREVVHDNIKSSNIFLQQETNNEAALSDYGLNTLFHGSSSMNHKVTGSTGSGRTQLDWDNRMRIALSAAKELACLHLAEVVHGNIKSSNVLVRQETKNEAFVSDYGLNTLSNHPVTGYWAPEVPEAQKVTSESDAYSFGVLLLELLTGQTPKQQASSGKERVVNFSKWAETIVCQEPKAEIFYVELRRGHNIEEMAQLLRIAKDCVLLVPNQRPKMQDVVSMMEDVWLRPSSDDHSKGYDYTPSTETRDTPSSSTITP</sequence>
<keyword evidence="2" id="KW-1185">Reference proteome</keyword>
<organism evidence="1 2">
    <name type="scientific">Smallanthus sonchifolius</name>
    <dbReference type="NCBI Taxonomy" id="185202"/>
    <lineage>
        <taxon>Eukaryota</taxon>
        <taxon>Viridiplantae</taxon>
        <taxon>Streptophyta</taxon>
        <taxon>Embryophyta</taxon>
        <taxon>Tracheophyta</taxon>
        <taxon>Spermatophyta</taxon>
        <taxon>Magnoliopsida</taxon>
        <taxon>eudicotyledons</taxon>
        <taxon>Gunneridae</taxon>
        <taxon>Pentapetalae</taxon>
        <taxon>asterids</taxon>
        <taxon>campanulids</taxon>
        <taxon>Asterales</taxon>
        <taxon>Asteraceae</taxon>
        <taxon>Asteroideae</taxon>
        <taxon>Heliantheae alliance</taxon>
        <taxon>Millerieae</taxon>
        <taxon>Smallanthus</taxon>
    </lineage>
</organism>
<evidence type="ECO:0000313" key="2">
    <source>
        <dbReference type="Proteomes" id="UP001056120"/>
    </source>
</evidence>
<dbReference type="EMBL" id="CM042033">
    <property type="protein sequence ID" value="KAI3775480.1"/>
    <property type="molecule type" value="Genomic_DNA"/>
</dbReference>
<gene>
    <name evidence="1" type="ORF">L1987_50057</name>
</gene>
<name>A0ACB9FXB4_9ASTR</name>